<protein>
    <submittedName>
        <fullName evidence="4">PREDICTED: WD repeat domain 65like putative</fullName>
    </submittedName>
</protein>
<dbReference type="PANTHER" id="PTHR32215">
    <property type="entry name" value="CILIA- AND FLAGELLA-ASSOCIATED PROTEIN 57"/>
    <property type="match status" value="1"/>
</dbReference>
<dbReference type="InterPro" id="IPR001680">
    <property type="entry name" value="WD40_rpt"/>
</dbReference>
<sequence>MSIDITNPTQNTTKSVTVEPFVVMATVTLTHRYLFGLKADVNPTVLYLDDQNIAYVAGHVIVIYSLNEKRQRFLSGTEGTLGITAMAASSGGRNLAVAERNDRALISIFDIKALKRRKVLTNTEAQTRIYVALEFSLDNQLLLAQGGEPDWVLYCWDLAKGKLMASITSPLSLVNIPYAPQPSPLGASSPGHLSPSLQHRSRSSSVSFGNDPSMNGSASTISTAVVTACTFNPADPGLICVTGANLIRFFRLTESTFRPLPGIGTEAHNYTCHTWIKQIENFILAGTSSGDLLLFTSGIYSCTLNNSPRRLINAEVDEPHSCVCSLVSVSKSLLCGLGDGTVYMYELKGGEDTTNKQEFEQDDLLILQRRIRVESNFCQIRTIAVPTVDDTILVSTSSGQLYTFPYRTKVDPFVVKTRPPRRKITIGVKTEHLPMNTSSLSERNLVTSEDSESEGTDEEVDHLITPFHSAHDSMNASGSITGLDVCVRKSILATCGYDRTVRLWNYIDKTCEVVKRFGEEAYSVSLHPSGLHLVVGFADKLRLMTILMDDIRPFKEFAIKACRECQFSNGGHLFAAVNGNTIQVYNFFSCEAVANLRGHNGKVRCLYWTFDDAYLISAGMDGAVYQWDVEESKREAEYIQKGVPCVSVLCNRERSAIYAAGSDKMLKEIEIPSSQLQREFACGTTLSQIVVSHSQRMFFAATADGDGPGAVRVYEFPLTGDNYELQCSSLPITRLRISFDDMFLFTASEDGVVGIFEIRDKEGRSRSREAQQSLQLGLNNWISTQSSDEILVTRSDLEEKTSTITELKHKVDELILQNEYQLRLKDMTFHEQLKELNECFSQEISTEKSTFELLRVDKNNSEIDFEEKIKQLDERHFEEIQEIEATYQQEIMKKVEQYQYVLQEKEHQHQQWKQEQTGLITTHQKYVKQVTEDLEERLNEDRLLRVHMEDENKAIDREYHESMQQMESDVDEEIERYKKRFSEAIQAERETTLRFKGENGIMKKKFSALQKEIEEQRDQIKQMLEKEKKLNEDIKTMEREIQGLRREIRTRDETIGEKEKRIYELKKKNQELEKFKFVLDYKIKELKLQIEPRENVITGLKNQIEEMDRELESFHISNTQLDGMIGEQRKQINLLQEEIVKIRKMSKRQEIWMQRFQFDLHQCIQHIQKPAQLNKEFEVLYKKYVIENVSHSDLEIQIQQEYTRQKEYLEKTVHTLRQTYAEEVMTHENDHSRVTAQNLSLIQEINQLRSDLSDAKTQLQMEKSAVSGGSLLHGLKRKEQAVNRSKAKASMNPKVVIEEQSNQIQDLRRAVQAMEGKLDETRHSEALFPPIRGVEG</sequence>
<dbReference type="Gene3D" id="2.130.10.10">
    <property type="entry name" value="YVTN repeat-like/Quinoprotein amine dehydrogenase"/>
    <property type="match status" value="4"/>
</dbReference>
<reference evidence="4" key="1">
    <citation type="journal article" date="2011" name="PLoS Biol.">
        <title>Gene gain and loss during evolution of obligate parasitism in the white rust pathogen of Arabidopsis thaliana.</title>
        <authorList>
            <person name="Kemen E."/>
            <person name="Gardiner A."/>
            <person name="Schultz-Larsen T."/>
            <person name="Kemen A.C."/>
            <person name="Balmuth A.L."/>
            <person name="Robert-Seilaniantz A."/>
            <person name="Bailey K."/>
            <person name="Holub E."/>
            <person name="Studholme D.J."/>
            <person name="Maclean D."/>
            <person name="Jones J.D."/>
        </authorList>
    </citation>
    <scope>NUCLEOTIDE SEQUENCE</scope>
</reference>
<proteinExistence type="predicted"/>
<dbReference type="InterPro" id="IPR036322">
    <property type="entry name" value="WD40_repeat_dom_sf"/>
</dbReference>
<keyword evidence="1" id="KW-0853">WD repeat</keyword>
<feature type="compositionally biased region" description="Low complexity" evidence="3">
    <location>
        <begin position="192"/>
        <end position="207"/>
    </location>
</feature>
<feature type="repeat" description="WD" evidence="1">
    <location>
        <begin position="596"/>
        <end position="637"/>
    </location>
</feature>
<reference evidence="4" key="2">
    <citation type="submission" date="2011-02" db="EMBL/GenBank/DDBJ databases">
        <authorList>
            <person name="MacLean D."/>
        </authorList>
    </citation>
    <scope>NUCLEOTIDE SEQUENCE</scope>
</reference>
<dbReference type="HOGENOM" id="CLU_003598_0_0_1"/>
<feature type="coiled-coil region" evidence="2">
    <location>
        <begin position="999"/>
        <end position="1054"/>
    </location>
</feature>
<dbReference type="InterPro" id="IPR052993">
    <property type="entry name" value="CFA-57"/>
</dbReference>
<dbReference type="InterPro" id="IPR015943">
    <property type="entry name" value="WD40/YVTN_repeat-like_dom_sf"/>
</dbReference>
<dbReference type="PANTHER" id="PTHR32215:SF0">
    <property type="entry name" value="CILIA- AND FLAGELLA-ASSOCIATED PROTEIN 57"/>
    <property type="match status" value="1"/>
</dbReference>
<evidence type="ECO:0000313" key="4">
    <source>
        <dbReference type="EMBL" id="CCA14365.1"/>
    </source>
</evidence>
<dbReference type="EMBL" id="FR824048">
    <property type="protein sequence ID" value="CCA14365.1"/>
    <property type="molecule type" value="Genomic_DNA"/>
</dbReference>
<evidence type="ECO:0000256" key="1">
    <source>
        <dbReference type="PROSITE-ProRule" id="PRU00221"/>
    </source>
</evidence>
<dbReference type="SMART" id="SM00320">
    <property type="entry name" value="WD40"/>
    <property type="match status" value="9"/>
</dbReference>
<keyword evidence="2" id="KW-0175">Coiled coil</keyword>
<dbReference type="SUPFAM" id="SSF50978">
    <property type="entry name" value="WD40 repeat-like"/>
    <property type="match status" value="3"/>
</dbReference>
<feature type="coiled-coil region" evidence="2">
    <location>
        <begin position="1238"/>
        <end position="1265"/>
    </location>
</feature>
<dbReference type="PROSITE" id="PS50294">
    <property type="entry name" value="WD_REPEATS_REGION"/>
    <property type="match status" value="1"/>
</dbReference>
<organism evidence="4">
    <name type="scientific">Albugo laibachii Nc14</name>
    <dbReference type="NCBI Taxonomy" id="890382"/>
    <lineage>
        <taxon>Eukaryota</taxon>
        <taxon>Sar</taxon>
        <taxon>Stramenopiles</taxon>
        <taxon>Oomycota</taxon>
        <taxon>Peronosporomycetes</taxon>
        <taxon>Albuginales</taxon>
        <taxon>Albuginaceae</taxon>
        <taxon>Albugo</taxon>
    </lineage>
</organism>
<evidence type="ECO:0000256" key="3">
    <source>
        <dbReference type="SAM" id="MobiDB-lite"/>
    </source>
</evidence>
<feature type="coiled-coil region" evidence="2">
    <location>
        <begin position="1297"/>
        <end position="1324"/>
    </location>
</feature>
<name>F0VZZ4_9STRA</name>
<feature type="region of interest" description="Disordered" evidence="3">
    <location>
        <begin position="185"/>
        <end position="213"/>
    </location>
</feature>
<evidence type="ECO:0000256" key="2">
    <source>
        <dbReference type="SAM" id="Coils"/>
    </source>
</evidence>
<dbReference type="Pfam" id="PF00400">
    <property type="entry name" value="WD40"/>
    <property type="match status" value="2"/>
</dbReference>
<dbReference type="PROSITE" id="PS50082">
    <property type="entry name" value="WD_REPEATS_2"/>
    <property type="match status" value="1"/>
</dbReference>
<accession>F0VZZ4</accession>
<gene>
    <name evidence="4" type="primary">AlNc14C3G472</name>
    <name evidence="4" type="ORF">ALNC14_005080</name>
</gene>